<organism evidence="1">
    <name type="scientific">Phytophthora nicotianae</name>
    <name type="common">Potato buckeye rot agent</name>
    <name type="synonym">Phytophthora parasitica</name>
    <dbReference type="NCBI Taxonomy" id="4792"/>
    <lineage>
        <taxon>Eukaryota</taxon>
        <taxon>Sar</taxon>
        <taxon>Stramenopiles</taxon>
        <taxon>Oomycota</taxon>
        <taxon>Peronosporomycetes</taxon>
        <taxon>Peronosporales</taxon>
        <taxon>Peronosporaceae</taxon>
        <taxon>Phytophthora</taxon>
    </lineage>
</organism>
<dbReference type="AlphaFoldDB" id="W2GM52"/>
<reference evidence="1" key="1">
    <citation type="submission" date="2013-11" db="EMBL/GenBank/DDBJ databases">
        <title>The Genome Sequence of Phytophthora parasitica CJ02B3.</title>
        <authorList>
            <consortium name="The Broad Institute Genomics Platform"/>
            <person name="Russ C."/>
            <person name="Tyler B."/>
            <person name="Panabieres F."/>
            <person name="Shan W."/>
            <person name="Tripathy S."/>
            <person name="Grunwald N."/>
            <person name="Machado M."/>
            <person name="Johnson C.S."/>
            <person name="Arredondo F."/>
            <person name="Hong C."/>
            <person name="Coffey M."/>
            <person name="Young S.K."/>
            <person name="Zeng Q."/>
            <person name="Gargeya S."/>
            <person name="Fitzgerald M."/>
            <person name="Abouelleil A."/>
            <person name="Alvarado L."/>
            <person name="Chapman S.B."/>
            <person name="Gainer-Dewar J."/>
            <person name="Goldberg J."/>
            <person name="Griggs A."/>
            <person name="Gujja S."/>
            <person name="Hansen M."/>
            <person name="Howarth C."/>
            <person name="Imamovic A."/>
            <person name="Ireland A."/>
            <person name="Larimer J."/>
            <person name="McCowan C."/>
            <person name="Murphy C."/>
            <person name="Pearson M."/>
            <person name="Poon T.W."/>
            <person name="Priest M."/>
            <person name="Roberts A."/>
            <person name="Saif S."/>
            <person name="Shea T."/>
            <person name="Sykes S."/>
            <person name="Wortman J."/>
            <person name="Nusbaum C."/>
            <person name="Birren B."/>
        </authorList>
    </citation>
    <scope>NUCLEOTIDE SEQUENCE [LARGE SCALE GENOMIC DNA]</scope>
    <source>
        <strain evidence="1">CJ02B3</strain>
    </source>
</reference>
<protein>
    <submittedName>
        <fullName evidence="1">Uncharacterized protein</fullName>
    </submittedName>
</protein>
<sequence length="67" mass="7825">MVLETVSRSQSAESEWLTHDELLQVQQEAMAWRDPSVPLRECCWDGDQRIYRVDTGQVWIPSEADDM</sequence>
<gene>
    <name evidence="1" type="ORF">L915_10889</name>
</gene>
<accession>W2GM52</accession>
<dbReference type="Proteomes" id="UP000053236">
    <property type="component" value="Unassembled WGS sequence"/>
</dbReference>
<evidence type="ECO:0000313" key="1">
    <source>
        <dbReference type="EMBL" id="ETK84098.1"/>
    </source>
</evidence>
<name>W2GM52_PHYNI</name>
<dbReference type="EMBL" id="KI686885">
    <property type="protein sequence ID" value="ETK84098.1"/>
    <property type="molecule type" value="Genomic_DNA"/>
</dbReference>
<proteinExistence type="predicted"/>